<dbReference type="PROSITE" id="PS50192">
    <property type="entry name" value="T_SNARE"/>
    <property type="match status" value="1"/>
</dbReference>
<keyword evidence="3" id="KW-1133">Transmembrane helix</keyword>
<dbReference type="InterPro" id="IPR000727">
    <property type="entry name" value="T_SNARE_dom"/>
</dbReference>
<dbReference type="GO" id="GO:0000149">
    <property type="term" value="F:SNARE binding"/>
    <property type="evidence" value="ECO:0007669"/>
    <property type="project" value="TreeGrafter"/>
</dbReference>
<keyword evidence="3" id="KW-0812">Transmembrane</keyword>
<comment type="caution">
    <text evidence="5">The sequence shown here is derived from an EMBL/GenBank/DDBJ whole genome shotgun (WGS) entry which is preliminary data.</text>
</comment>
<evidence type="ECO:0000256" key="2">
    <source>
        <dbReference type="SAM" id="MobiDB-lite"/>
    </source>
</evidence>
<protein>
    <recommendedName>
        <fullName evidence="4">t-SNARE coiled-coil homology domain-containing protein</fullName>
    </recommendedName>
</protein>
<gene>
    <name evidence="5" type="ORF">N7456_006659</name>
</gene>
<dbReference type="OrthoDB" id="10255013at2759"/>
<dbReference type="GO" id="GO:0006887">
    <property type="term" value="P:exocytosis"/>
    <property type="evidence" value="ECO:0007669"/>
    <property type="project" value="TreeGrafter"/>
</dbReference>
<feature type="transmembrane region" description="Helical" evidence="3">
    <location>
        <begin position="251"/>
        <end position="272"/>
    </location>
</feature>
<dbReference type="AlphaFoldDB" id="A0A9W9KD34"/>
<dbReference type="GO" id="GO:0031201">
    <property type="term" value="C:SNARE complex"/>
    <property type="evidence" value="ECO:0007669"/>
    <property type="project" value="TreeGrafter"/>
</dbReference>
<organism evidence="5 6">
    <name type="scientific">Penicillium angulare</name>
    <dbReference type="NCBI Taxonomy" id="116970"/>
    <lineage>
        <taxon>Eukaryota</taxon>
        <taxon>Fungi</taxon>
        <taxon>Dikarya</taxon>
        <taxon>Ascomycota</taxon>
        <taxon>Pezizomycotina</taxon>
        <taxon>Eurotiomycetes</taxon>
        <taxon>Eurotiomycetidae</taxon>
        <taxon>Eurotiales</taxon>
        <taxon>Aspergillaceae</taxon>
        <taxon>Penicillium</taxon>
    </lineage>
</organism>
<evidence type="ECO:0000313" key="6">
    <source>
        <dbReference type="Proteomes" id="UP001149165"/>
    </source>
</evidence>
<reference evidence="5" key="1">
    <citation type="submission" date="2022-11" db="EMBL/GenBank/DDBJ databases">
        <authorList>
            <person name="Petersen C."/>
        </authorList>
    </citation>
    <scope>NUCLEOTIDE SEQUENCE</scope>
    <source>
        <strain evidence="5">IBT 30069</strain>
    </source>
</reference>
<dbReference type="EMBL" id="JAPQKH010000004">
    <property type="protein sequence ID" value="KAJ5100607.1"/>
    <property type="molecule type" value="Genomic_DNA"/>
</dbReference>
<dbReference type="InterPro" id="IPR010989">
    <property type="entry name" value="SNARE"/>
</dbReference>
<keyword evidence="3" id="KW-0472">Membrane</keyword>
<dbReference type="GO" id="GO:0005484">
    <property type="term" value="F:SNAP receptor activity"/>
    <property type="evidence" value="ECO:0007669"/>
    <property type="project" value="TreeGrafter"/>
</dbReference>
<dbReference type="GO" id="GO:0006906">
    <property type="term" value="P:vesicle fusion"/>
    <property type="evidence" value="ECO:0007669"/>
    <property type="project" value="TreeGrafter"/>
</dbReference>
<evidence type="ECO:0000256" key="1">
    <source>
        <dbReference type="ARBA" id="ARBA00009063"/>
    </source>
</evidence>
<sequence>MVQDLESGRGSYALQDRSSMAAVLSKRRKVDQELSQVKRKQEQLQPIQQALLDSTTSSDDHRTRAQVDSLESEITECFHRARSLAADAKQGSDMYNPRIHEQLTYITENIRRHIEEYRRAQRVFATQLETQVRRRYGLVNPEASEQEIENGVQNILYGDQQAFQVQGMRSAKANEARDAVLQRSTAIRRILEDLQSLNELFEEVGELVEKHQVPLDNTVKNVEETVENYQKSTRLLDRAIISARNARKYKWWILFVCVLIVAIIVAVIIAWGKINHKF</sequence>
<comment type="similarity">
    <text evidence="1">Belongs to the syntaxin family.</text>
</comment>
<dbReference type="GO" id="GO:0048278">
    <property type="term" value="P:vesicle docking"/>
    <property type="evidence" value="ECO:0007669"/>
    <property type="project" value="TreeGrafter"/>
</dbReference>
<dbReference type="SUPFAM" id="SSF47661">
    <property type="entry name" value="t-snare proteins"/>
    <property type="match status" value="1"/>
</dbReference>
<evidence type="ECO:0000256" key="3">
    <source>
        <dbReference type="SAM" id="Phobius"/>
    </source>
</evidence>
<dbReference type="GO" id="GO:0006886">
    <property type="term" value="P:intracellular protein transport"/>
    <property type="evidence" value="ECO:0007669"/>
    <property type="project" value="TreeGrafter"/>
</dbReference>
<name>A0A9W9KD34_9EURO</name>
<evidence type="ECO:0000313" key="5">
    <source>
        <dbReference type="EMBL" id="KAJ5100607.1"/>
    </source>
</evidence>
<dbReference type="PANTHER" id="PTHR19957">
    <property type="entry name" value="SYNTAXIN"/>
    <property type="match status" value="1"/>
</dbReference>
<dbReference type="Proteomes" id="UP001149165">
    <property type="component" value="Unassembled WGS sequence"/>
</dbReference>
<dbReference type="Gene3D" id="1.20.58.70">
    <property type="match status" value="1"/>
</dbReference>
<dbReference type="GO" id="GO:0012505">
    <property type="term" value="C:endomembrane system"/>
    <property type="evidence" value="ECO:0007669"/>
    <property type="project" value="TreeGrafter"/>
</dbReference>
<dbReference type="Pfam" id="PF05739">
    <property type="entry name" value="SNARE"/>
    <property type="match status" value="1"/>
</dbReference>
<dbReference type="GO" id="GO:0005886">
    <property type="term" value="C:plasma membrane"/>
    <property type="evidence" value="ECO:0007669"/>
    <property type="project" value="TreeGrafter"/>
</dbReference>
<dbReference type="InterPro" id="IPR045242">
    <property type="entry name" value="Syntaxin"/>
</dbReference>
<feature type="compositionally biased region" description="Polar residues" evidence="2">
    <location>
        <begin position="43"/>
        <end position="57"/>
    </location>
</feature>
<feature type="domain" description="T-SNARE coiled-coil homology" evidence="4">
    <location>
        <begin position="177"/>
        <end position="239"/>
    </location>
</feature>
<proteinExistence type="inferred from homology"/>
<accession>A0A9W9KD34</accession>
<evidence type="ECO:0000259" key="4">
    <source>
        <dbReference type="PROSITE" id="PS50192"/>
    </source>
</evidence>
<feature type="region of interest" description="Disordered" evidence="2">
    <location>
        <begin position="35"/>
        <end position="62"/>
    </location>
</feature>
<dbReference type="PANTHER" id="PTHR19957:SF380">
    <property type="entry name" value="SYNTAXIN FAMILY PROTEIN"/>
    <property type="match status" value="1"/>
</dbReference>
<keyword evidence="6" id="KW-1185">Reference proteome</keyword>
<reference evidence="5" key="2">
    <citation type="journal article" date="2023" name="IMA Fungus">
        <title>Comparative genomic study of the Penicillium genus elucidates a diverse pangenome and 15 lateral gene transfer events.</title>
        <authorList>
            <person name="Petersen C."/>
            <person name="Sorensen T."/>
            <person name="Nielsen M.R."/>
            <person name="Sondergaard T.E."/>
            <person name="Sorensen J.L."/>
            <person name="Fitzpatrick D.A."/>
            <person name="Frisvad J.C."/>
            <person name="Nielsen K.L."/>
        </authorList>
    </citation>
    <scope>NUCLEOTIDE SEQUENCE</scope>
    <source>
        <strain evidence="5">IBT 30069</strain>
    </source>
</reference>